<dbReference type="EMBL" id="QRGO01000001">
    <property type="protein sequence ID" value="RDV04696.1"/>
    <property type="molecule type" value="Genomic_DNA"/>
</dbReference>
<organism evidence="11 12">
    <name type="scientific">Undibacter mobilis</name>
    <dbReference type="NCBI Taxonomy" id="2292256"/>
    <lineage>
        <taxon>Bacteria</taxon>
        <taxon>Pseudomonadati</taxon>
        <taxon>Pseudomonadota</taxon>
        <taxon>Alphaproteobacteria</taxon>
        <taxon>Hyphomicrobiales</taxon>
        <taxon>Nitrobacteraceae</taxon>
        <taxon>Undibacter</taxon>
    </lineage>
</organism>
<name>A0A371BAR7_9BRAD</name>
<evidence type="ECO:0000259" key="10">
    <source>
        <dbReference type="PROSITE" id="PS50928"/>
    </source>
</evidence>
<dbReference type="PANTHER" id="PTHR30614">
    <property type="entry name" value="MEMBRANE COMPONENT OF AMINO ACID ABC TRANSPORTER"/>
    <property type="match status" value="1"/>
</dbReference>
<evidence type="ECO:0000256" key="6">
    <source>
        <dbReference type="ARBA" id="ARBA00022970"/>
    </source>
</evidence>
<dbReference type="GO" id="GO:0043190">
    <property type="term" value="C:ATP-binding cassette (ABC) transporter complex"/>
    <property type="evidence" value="ECO:0007669"/>
    <property type="project" value="InterPro"/>
</dbReference>
<dbReference type="AlphaFoldDB" id="A0A371BAR7"/>
<evidence type="ECO:0000256" key="3">
    <source>
        <dbReference type="ARBA" id="ARBA00022448"/>
    </source>
</evidence>
<dbReference type="InterPro" id="IPR035906">
    <property type="entry name" value="MetI-like_sf"/>
</dbReference>
<evidence type="ECO:0000256" key="2">
    <source>
        <dbReference type="ARBA" id="ARBA00010072"/>
    </source>
</evidence>
<protein>
    <submittedName>
        <fullName evidence="11">Amino acid ABC transporter permease</fullName>
    </submittedName>
</protein>
<evidence type="ECO:0000256" key="8">
    <source>
        <dbReference type="ARBA" id="ARBA00023136"/>
    </source>
</evidence>
<dbReference type="GO" id="GO:0006865">
    <property type="term" value="P:amino acid transport"/>
    <property type="evidence" value="ECO:0007669"/>
    <property type="project" value="UniProtKB-KW"/>
</dbReference>
<proteinExistence type="inferred from homology"/>
<dbReference type="Proteomes" id="UP000263993">
    <property type="component" value="Unassembled WGS sequence"/>
</dbReference>
<evidence type="ECO:0000256" key="1">
    <source>
        <dbReference type="ARBA" id="ARBA00004429"/>
    </source>
</evidence>
<keyword evidence="12" id="KW-1185">Reference proteome</keyword>
<dbReference type="InterPro" id="IPR010065">
    <property type="entry name" value="AA_ABC_transptr_permease_3TM"/>
</dbReference>
<feature type="transmembrane region" description="Helical" evidence="9">
    <location>
        <begin position="90"/>
        <end position="109"/>
    </location>
</feature>
<keyword evidence="5 9" id="KW-0812">Transmembrane</keyword>
<evidence type="ECO:0000313" key="11">
    <source>
        <dbReference type="EMBL" id="RDV04696.1"/>
    </source>
</evidence>
<accession>A0A371BAR7</accession>
<keyword evidence="6" id="KW-0029">Amino-acid transport</keyword>
<feature type="domain" description="ABC transmembrane type-1" evidence="10">
    <location>
        <begin position="25"/>
        <end position="213"/>
    </location>
</feature>
<feature type="transmembrane region" description="Helical" evidence="9">
    <location>
        <begin position="194"/>
        <end position="210"/>
    </location>
</feature>
<dbReference type="Pfam" id="PF00528">
    <property type="entry name" value="BPD_transp_1"/>
    <property type="match status" value="1"/>
</dbReference>
<keyword evidence="8 9" id="KW-0472">Membrane</keyword>
<dbReference type="Gene3D" id="1.10.3720.10">
    <property type="entry name" value="MetI-like"/>
    <property type="match status" value="1"/>
</dbReference>
<dbReference type="PROSITE" id="PS50928">
    <property type="entry name" value="ABC_TM1"/>
    <property type="match status" value="1"/>
</dbReference>
<reference evidence="12" key="1">
    <citation type="submission" date="2018-08" db="EMBL/GenBank/DDBJ databases">
        <authorList>
            <person name="Kim S.-J."/>
            <person name="Jung G.-Y."/>
        </authorList>
    </citation>
    <scope>NUCLEOTIDE SEQUENCE [LARGE SCALE GENOMIC DNA]</scope>
    <source>
        <strain evidence="12">GY_H</strain>
    </source>
</reference>
<keyword evidence="3 9" id="KW-0813">Transport</keyword>
<evidence type="ECO:0000256" key="9">
    <source>
        <dbReference type="RuleBase" id="RU363032"/>
    </source>
</evidence>
<comment type="subcellular location">
    <subcellularLocation>
        <location evidence="1">Cell inner membrane</location>
        <topology evidence="1">Multi-pass membrane protein</topology>
    </subcellularLocation>
    <subcellularLocation>
        <location evidence="9">Cell membrane</location>
        <topology evidence="9">Multi-pass membrane protein</topology>
    </subcellularLocation>
</comment>
<feature type="transmembrane region" description="Helical" evidence="9">
    <location>
        <begin position="31"/>
        <end position="49"/>
    </location>
</feature>
<gene>
    <name evidence="11" type="ORF">DXH78_09055</name>
</gene>
<sequence length="225" mass="24785">MISQFYSSIAKSVVWEWMPQLLEGVRHTLEMALLSFALSVILGLIVALMRMSEKRVISWTAIVFIEVFRGTPLLVQLFIIYYALPAVGLIFSPFVAGVIGLTLNSAAYISEIYRSGFLSIDAGQKEAGKAIGMTGLQIQLQVLIPQAVLVSIPNLAGYGVTILKSTSLASIVSAPDLMMYAHDLSSEYFMPMKVYLITALLYIIMAYPLSRGAQHLEKVMGRGRR</sequence>
<evidence type="ECO:0000256" key="4">
    <source>
        <dbReference type="ARBA" id="ARBA00022475"/>
    </source>
</evidence>
<evidence type="ECO:0000256" key="7">
    <source>
        <dbReference type="ARBA" id="ARBA00022989"/>
    </source>
</evidence>
<dbReference type="SUPFAM" id="SSF161098">
    <property type="entry name" value="MetI-like"/>
    <property type="match status" value="1"/>
</dbReference>
<dbReference type="NCBIfam" id="TIGR01726">
    <property type="entry name" value="HEQRo_perm_3TM"/>
    <property type="match status" value="1"/>
</dbReference>
<keyword evidence="4" id="KW-1003">Cell membrane</keyword>
<dbReference type="GO" id="GO:0022857">
    <property type="term" value="F:transmembrane transporter activity"/>
    <property type="evidence" value="ECO:0007669"/>
    <property type="project" value="InterPro"/>
</dbReference>
<evidence type="ECO:0000256" key="5">
    <source>
        <dbReference type="ARBA" id="ARBA00022692"/>
    </source>
</evidence>
<comment type="caution">
    <text evidence="11">The sequence shown here is derived from an EMBL/GenBank/DDBJ whole genome shotgun (WGS) entry which is preliminary data.</text>
</comment>
<comment type="similarity">
    <text evidence="2">Belongs to the binding-protein-dependent transport system permease family. HisMQ subfamily.</text>
</comment>
<dbReference type="CDD" id="cd06261">
    <property type="entry name" value="TM_PBP2"/>
    <property type="match status" value="1"/>
</dbReference>
<evidence type="ECO:0000313" key="12">
    <source>
        <dbReference type="Proteomes" id="UP000263993"/>
    </source>
</evidence>
<dbReference type="InterPro" id="IPR000515">
    <property type="entry name" value="MetI-like"/>
</dbReference>
<keyword evidence="7 9" id="KW-1133">Transmembrane helix</keyword>
<dbReference type="PANTHER" id="PTHR30614:SF0">
    <property type="entry name" value="L-CYSTINE TRANSPORT SYSTEM PERMEASE PROTEIN TCYL"/>
    <property type="match status" value="1"/>
</dbReference>
<dbReference type="InterPro" id="IPR043429">
    <property type="entry name" value="ArtM/GltK/GlnP/TcyL/YhdX-like"/>
</dbReference>
<feature type="transmembrane region" description="Helical" evidence="9">
    <location>
        <begin position="61"/>
        <end position="84"/>
    </location>
</feature>